<comment type="caution">
    <text evidence="5">The sequence shown here is derived from an EMBL/GenBank/DDBJ whole genome shotgun (WGS) entry which is preliminary data.</text>
</comment>
<evidence type="ECO:0000256" key="1">
    <source>
        <dbReference type="ARBA" id="ARBA00010948"/>
    </source>
</evidence>
<feature type="region of interest" description="Disordered" evidence="3">
    <location>
        <begin position="389"/>
        <end position="414"/>
    </location>
</feature>
<dbReference type="Pfam" id="PF26573">
    <property type="entry name" value="TPR_Epg5_2"/>
    <property type="match status" value="1"/>
</dbReference>
<feature type="region of interest" description="Disordered" evidence="3">
    <location>
        <begin position="2509"/>
        <end position="2530"/>
    </location>
</feature>
<feature type="region of interest" description="Disordered" evidence="3">
    <location>
        <begin position="112"/>
        <end position="140"/>
    </location>
</feature>
<evidence type="ECO:0000313" key="6">
    <source>
        <dbReference type="Proteomes" id="UP000707451"/>
    </source>
</evidence>
<feature type="region of interest" description="Disordered" evidence="3">
    <location>
        <begin position="160"/>
        <end position="184"/>
    </location>
</feature>
<dbReference type="PANTHER" id="PTHR31139">
    <property type="entry name" value="ECTOPIC P GRANULES PROTEIN 5 HOMOLOG"/>
    <property type="match status" value="1"/>
</dbReference>
<organism evidence="5 6">
    <name type="scientific">Linnemannia hyalina</name>
    <dbReference type="NCBI Taxonomy" id="64524"/>
    <lineage>
        <taxon>Eukaryota</taxon>
        <taxon>Fungi</taxon>
        <taxon>Fungi incertae sedis</taxon>
        <taxon>Mucoromycota</taxon>
        <taxon>Mortierellomycotina</taxon>
        <taxon>Mortierellomycetes</taxon>
        <taxon>Mortierellales</taxon>
        <taxon>Mortierellaceae</taxon>
        <taxon>Linnemannia</taxon>
    </lineage>
</organism>
<dbReference type="OrthoDB" id="75419at2759"/>
<accession>A0A9P7XGY4</accession>
<feature type="compositionally biased region" description="Polar residues" evidence="3">
    <location>
        <begin position="1486"/>
        <end position="1508"/>
    </location>
</feature>
<dbReference type="Proteomes" id="UP000707451">
    <property type="component" value="Unassembled WGS sequence"/>
</dbReference>
<feature type="compositionally biased region" description="Low complexity" evidence="3">
    <location>
        <begin position="399"/>
        <end position="410"/>
    </location>
</feature>
<evidence type="ECO:0000259" key="4">
    <source>
        <dbReference type="Pfam" id="PF26573"/>
    </source>
</evidence>
<gene>
    <name evidence="5" type="primary">EPG5</name>
    <name evidence="5" type="ORF">KI688_007878</name>
</gene>
<evidence type="ECO:0000313" key="5">
    <source>
        <dbReference type="EMBL" id="KAG9060921.1"/>
    </source>
</evidence>
<feature type="compositionally biased region" description="Polar residues" evidence="3">
    <location>
        <begin position="16"/>
        <end position="35"/>
    </location>
</feature>
<dbReference type="GO" id="GO:0097352">
    <property type="term" value="P:autophagosome maturation"/>
    <property type="evidence" value="ECO:0007669"/>
    <property type="project" value="TreeGrafter"/>
</dbReference>
<feature type="region of interest" description="Disordered" evidence="3">
    <location>
        <begin position="2719"/>
        <end position="2741"/>
    </location>
</feature>
<dbReference type="InterPro" id="IPR058750">
    <property type="entry name" value="TPR_Epg5"/>
</dbReference>
<keyword evidence="2" id="KW-0072">Autophagy</keyword>
<keyword evidence="6" id="KW-1185">Reference proteome</keyword>
<feature type="region of interest" description="Disordered" evidence="3">
    <location>
        <begin position="56"/>
        <end position="88"/>
    </location>
</feature>
<comment type="similarity">
    <text evidence="1">Belongs to the EPG5 family.</text>
</comment>
<evidence type="ECO:0000256" key="2">
    <source>
        <dbReference type="ARBA" id="ARBA00023006"/>
    </source>
</evidence>
<evidence type="ECO:0000256" key="3">
    <source>
        <dbReference type="SAM" id="MobiDB-lite"/>
    </source>
</evidence>
<dbReference type="EMBL" id="JAHRHY010000028">
    <property type="protein sequence ID" value="KAG9060921.1"/>
    <property type="molecule type" value="Genomic_DNA"/>
</dbReference>
<dbReference type="GO" id="GO:0005737">
    <property type="term" value="C:cytoplasm"/>
    <property type="evidence" value="ECO:0007669"/>
    <property type="project" value="TreeGrafter"/>
</dbReference>
<reference evidence="5" key="1">
    <citation type="submission" date="2021-06" db="EMBL/GenBank/DDBJ databases">
        <title>Genome Sequence of Mortierella hyaline Strain SCG-10, a Cold-Adapted, Nitrate-Reducing Fungus Isolated from Soil in Minnesota, USA.</title>
        <authorList>
            <person name="Aldossari N."/>
        </authorList>
    </citation>
    <scope>NUCLEOTIDE SEQUENCE</scope>
    <source>
        <strain evidence="5">SCG-10</strain>
    </source>
</reference>
<feature type="region of interest" description="Disordered" evidence="3">
    <location>
        <begin position="1486"/>
        <end position="1516"/>
    </location>
</feature>
<dbReference type="PANTHER" id="PTHR31139:SF4">
    <property type="entry name" value="ECTOPIC P GRANULES PROTEIN 5 HOMOLOG"/>
    <property type="match status" value="1"/>
</dbReference>
<sequence length="2981" mass="332702">MADPNSHTSDIHYYDNNGSTGEWDINNNNQSSTSALYPLIPPLPLPLSSKYSYTFQPSAPPSAPPSTSSPWASAPVYPSTDSHSYSPTTYTPSYPVDYTTNHQAEDYTAYDSATNPWHAPSHSPTKEDLQPELPLYPEPSAPPIYPVLPIESNYHNFHHQDQHQGRQYPHSAWDGQNADHDQTPSYPRLDSTFFIQHPSSKVSAQRLRELYSNRFLQDLPRRLSDYERSSVTHSVDDSNNDAFFHYLKSYEVAYEAVQQSHLAIFNLQQKAKGYASKLWAVQTKTEIAKAICGDGATIAHNYSYQVGQHEPKVAEKLKKSLSRLHKQRTKSLLRMQFEESSSRLWIQDHIAEFLNSVHWKSDSEAGLLRARNYLDILFHFERSVRRQPDFDTAAEERQASAAGSDASVSSPDEAVMGADQSVSSAATNSILRSIHSWTDLLAGAVLAFGGFKEREHLIVQVLRSRQVANWATNYVQCNPPTIWSQDFEEFYLTQLQLVLCGSASLDHEATKESLSNMSLDIGSTLDEDDCSALLDQMDVAVFFNRMLDEHSGMHNNDGTLYQKDLSEREALQALTTTRRIFDILLRGLEKRIGLTVVPKRLSQTLCQLAQILGDHLLVLGPIKSKALSDETFSITIDRYSPQPSDTNLYNHTTTTLQLEVDHILTDVTKALLALPNLGLWTFLPSVPFKFMSDATVALMLEEVALDNIQEWIAHPSGLLSIASESNKLRYSLGCNPGEAVFLLTAIAALATSRSQVGLAQVQDGLGPTVHDSIASIVAFLLLDVGFLDRDIRGELAKPVREILRSICDSHAAVISFVLRFVAVHFGEMGDMAQYLFRELSFDEWQMSNSDFATLQKFLETPPLSSQQSLFARDMDDNNGQYRMAVPEHFRKELALTLTDICIQQITNITAEAENAAVKEDTKITKDDRPNSPARVKSTEHTFVGSLASNLPHAITHLAAHSGLHHTAEQTATKAFMDWCWIILVKLELTDVRTLSLLEASRLHVQDPGLAKFALFSQGQLTFVKAVHLLLTEASRDVDQFLQEGWTTLTAVLHAGVGSVFLDLVGKLVPPIIFSGLDLKPHAAKFGQLLRDVGGWKQDPMLARSAALQQSNKGWTAPHNVAKELRGLWSLLRAHLEQGRVRGDGGTISVIQFWMTAIFSQKEWMLHQECVQVLDVVCHVAFEHGLHTLVKDALLEQQILLSIGYRRAPGVSAELMGLAQPGLDKVMDMLPERFVKALPLSVPQGSSDPSLLMGTWSVKAFATNLFTQQAMVESTSVWFAYYALSVETGLERDMRIKVGNYYRQHPAEVKVHGNIKTVVKTLGITSRKTLQNFAIWRWTQHLLALPVDTFLLPLFWQMFFSLYFGHAEHPTTFYGCKFLETSPEIVEQLKERLQTTYTHFGQEARKAVQVQDLKRAGPLTTLHEMYIALYGWISEPLLLTPEIDLRRIRKDLMPELLTTCRLPDPLESNSDLWKSFLLTEQDEAKSTFSETCPGRSTSSFQEISSPPRSRNADTGRSRAVRKHSHAWQEQKIVNCIAKQSRAGPEFFVPRVLAPAAVIGAQSTPQHLFSQTVRSVRDYYRNYETTNEAYTNLDVVYLSELGALYHNEVRAKRIDIACDTTPNTHCVRAAVIELKYEEIIVNDKVKNSIVENRQRARELRLGSVEQGLCLAALEISKTISTLLDRLELDPSNTNLQELSVRSFYYLCNELLGDASTYPPAFVLLTSIVETLGMEVVAKDPSQTEPILDLMKTDDFTISLLFKTFYPAAIPSDFVRLYNRIAACKEYGLVSKDRLLRQFDVQAWAVEPITNAPGGDSDQQSKISGPSVLDRLAFYEVAFTAMVAQQQLQKQDDRIQEATELSTRDRLAIIKSHRELAGTLFLNFLQQDYVEYLRILFDTCGIMCLEPEVLEDFIRILGVEPTLIPALLDGADASDERLGTGGKALTRVGLSDYDLGRLVQFLADYFVECQEKLARGNLLDRYSGYAVSIASLLTAVLCDERYFTKWIKSFPESIGYSTSVYGHSPPTDTGDSGGYRQAGTLVSPTQCRMWHDTLMVFQPWLSCLTDRAVDEIRFQRQQGGASRLLFTFVGIVSKMITALQAHFGDASLMLQELFDFWLELMDQSTLGQGSINQIMLLHQHFHRLDWTGLELSKERVERILEVKTKLSVEIRVDFWTYLVTVLMENADSDLRPRHLKRLEAKGTAEWHQTEAAFLKLGTAILQDADLICGEDLDVRQQLLNRIWSTMLDAGDWALLSTEELGSQVEGLKVQWDRAGMWDDLNSPLGLLLYWMRIAVGLESTDLTELDQNDNMVYGMEGRRLSVERVLIYFGYTTRLLQVRLASSAEDSQNVNFRADAIPHVVVHLGQVLDRIAGSRHQVRHPDIHRSLLTLVSFLNQCGPGPAAQPTSSPSSLSSPVYDMVLQGLKRMISDVEVIQLDVIRVICQRINSIPVMVNLLEEAIEREFDLWAGEQGSRFDRIQSASAMSMSGSVFGLEDTPLQQTISPMPWIGHTRSNTSHTPEHHRTNSGDGRNSWSKVKAQIEAPELTEDEFLDQAFKQGAILTIYGRFLQLLEECEQSQEFDEVLELGQELAEVISKVNLQAIEPWKAYQSLLLLRMFLTLVAKESVHSVLQSRFLSSVMHVCRTLELWFQDRDSTKGMLSSIGMGTRSTLDAKFRMVVRIIYTYLVVRLADKGLSIHHGTDTGHAGGGGGVLAWRKGRLSSVQSLGDGSSAAPGGGGSGGKHESRDVSTMLIEALSQLPAKNKDYAIVFAAPPTVGVSVHKGGSAAGAAAMTMALLPALASSPLGIVKRTIMSTPPPPLALGSSPTTSNVSTPTYGIDRRRHNHSSASSVVGGHNKRLSIQSHHSRFSTGSSWDDTAGTILFPEDMADLSNGLSSPLSTTAAATAAATAAGELAATRRRVGGSSSQQQQPTEYRVRLQQGTKNGMEDLVWAVAQIKDRRFRILEAADFMEEVLERFYDGDDYFA</sequence>
<dbReference type="InterPro" id="IPR051436">
    <property type="entry name" value="Autophagy-related_EPG5"/>
</dbReference>
<name>A0A9P7XGY4_9FUNG</name>
<protein>
    <submittedName>
        <fullName evidence="5">Ectopic P granules protein 5</fullName>
    </submittedName>
</protein>
<feature type="compositionally biased region" description="Low complexity" evidence="3">
    <location>
        <begin position="65"/>
        <end position="88"/>
    </location>
</feature>
<feature type="compositionally biased region" description="Basic and acidic residues" evidence="3">
    <location>
        <begin position="389"/>
        <end position="398"/>
    </location>
</feature>
<feature type="region of interest" description="Disordered" evidence="3">
    <location>
        <begin position="1"/>
        <end position="39"/>
    </location>
</feature>
<proteinExistence type="inferred from homology"/>
<feature type="domain" description="Epg5-like TPR" evidence="4">
    <location>
        <begin position="1313"/>
        <end position="1454"/>
    </location>
</feature>